<evidence type="ECO:0000259" key="3">
    <source>
        <dbReference type="PROSITE" id="PS51767"/>
    </source>
</evidence>
<dbReference type="InterPro" id="IPR034164">
    <property type="entry name" value="Pepsin-like_dom"/>
</dbReference>
<organism evidence="4 5">
    <name type="scientific">Necator americanus</name>
    <name type="common">Human hookworm</name>
    <dbReference type="NCBI Taxonomy" id="51031"/>
    <lineage>
        <taxon>Eukaryota</taxon>
        <taxon>Metazoa</taxon>
        <taxon>Ecdysozoa</taxon>
        <taxon>Nematoda</taxon>
        <taxon>Chromadorea</taxon>
        <taxon>Rhabditida</taxon>
        <taxon>Rhabditina</taxon>
        <taxon>Rhabditomorpha</taxon>
        <taxon>Strongyloidea</taxon>
        <taxon>Ancylostomatidae</taxon>
        <taxon>Bunostominae</taxon>
        <taxon>Necator</taxon>
    </lineage>
</organism>
<accession>A0ABR1E7D0</accession>
<evidence type="ECO:0000256" key="1">
    <source>
        <dbReference type="ARBA" id="ARBA00007447"/>
    </source>
</evidence>
<dbReference type="Gene3D" id="2.40.70.10">
    <property type="entry name" value="Acid Proteases"/>
    <property type="match status" value="2"/>
</dbReference>
<dbReference type="InterPro" id="IPR021109">
    <property type="entry name" value="Peptidase_aspartic_dom_sf"/>
</dbReference>
<gene>
    <name evidence="4" type="primary">Necator_chrV.g20422</name>
    <name evidence="4" type="ORF">RB195_015629</name>
</gene>
<dbReference type="PRINTS" id="PR00792">
    <property type="entry name" value="PEPSIN"/>
</dbReference>
<evidence type="ECO:0000256" key="2">
    <source>
        <dbReference type="SAM" id="SignalP"/>
    </source>
</evidence>
<reference evidence="4 5" key="1">
    <citation type="submission" date="2023-08" db="EMBL/GenBank/DDBJ databases">
        <title>A Necator americanus chromosomal reference genome.</title>
        <authorList>
            <person name="Ilik V."/>
            <person name="Petrzelkova K.J."/>
            <person name="Pardy F."/>
            <person name="Fuh T."/>
            <person name="Niatou-Singa F.S."/>
            <person name="Gouil Q."/>
            <person name="Baker L."/>
            <person name="Ritchie M.E."/>
            <person name="Jex A.R."/>
            <person name="Gazzola D."/>
            <person name="Li H."/>
            <person name="Toshio Fujiwara R."/>
            <person name="Zhan B."/>
            <person name="Aroian R.V."/>
            <person name="Pafco B."/>
            <person name="Schwarz E.M."/>
        </authorList>
    </citation>
    <scope>NUCLEOTIDE SEQUENCE [LARGE SCALE GENOMIC DNA]</scope>
    <source>
        <strain evidence="4 5">Aroian</strain>
        <tissue evidence="4">Whole animal</tissue>
    </source>
</reference>
<feature type="chain" id="PRO_5045672535" description="Peptidase A1 domain-containing protein" evidence="2">
    <location>
        <begin position="20"/>
        <end position="397"/>
    </location>
</feature>
<proteinExistence type="inferred from homology"/>
<sequence>MRAIFLLLLLLSSSLVLHAKKFTVETRSTASLRAKLIAKNQLHQYVEKERLRRVPNVLKSISEPLQDQLDSFYVAEVEIGTPGQRLLLAMDTTVAMIWVVDSDCTSVVCNGYPDSEYSKHKYNRSESSTAVKLEAGFFIRYGNGLCEGYLVKDIATFSGINVTTQEIGAATYIDDSFGHQPIDGIFGLGWPGYALDNQNAPLRDIVSQLDEPIFTIWLDRMVSAVNGGDAGRITFGGFDNEHCESEIRYVPLTDRLIWEFSVDGFSIGPSKRLQKHEGCSASAESWIGAPKYVVDEIVKTTRALYDRRNNVYTVDCTSTLPDFVIIIGGVNYPIPSTEYAIDLGLGGGKCVLTFVPMDTVEFRAPWVLGYTFIRNFCNVYDIQGQRIGFSRAKHNHI</sequence>
<keyword evidence="2" id="KW-0732">Signal</keyword>
<protein>
    <recommendedName>
        <fullName evidence="3">Peptidase A1 domain-containing protein</fullName>
    </recommendedName>
</protein>
<dbReference type="InterPro" id="IPR001461">
    <property type="entry name" value="Aspartic_peptidase_A1"/>
</dbReference>
<evidence type="ECO:0000313" key="5">
    <source>
        <dbReference type="Proteomes" id="UP001303046"/>
    </source>
</evidence>
<dbReference type="Proteomes" id="UP001303046">
    <property type="component" value="Unassembled WGS sequence"/>
</dbReference>
<keyword evidence="5" id="KW-1185">Reference proteome</keyword>
<feature type="domain" description="Peptidase A1" evidence="3">
    <location>
        <begin position="73"/>
        <end position="390"/>
    </location>
</feature>
<dbReference type="PANTHER" id="PTHR47966">
    <property type="entry name" value="BETA-SITE APP-CLEAVING ENZYME, ISOFORM A-RELATED"/>
    <property type="match status" value="1"/>
</dbReference>
<dbReference type="SUPFAM" id="SSF50630">
    <property type="entry name" value="Acid proteases"/>
    <property type="match status" value="1"/>
</dbReference>
<comment type="similarity">
    <text evidence="1">Belongs to the peptidase A1 family.</text>
</comment>
<name>A0ABR1E7D0_NECAM</name>
<dbReference type="PROSITE" id="PS51767">
    <property type="entry name" value="PEPTIDASE_A1"/>
    <property type="match status" value="1"/>
</dbReference>
<evidence type="ECO:0000313" key="4">
    <source>
        <dbReference type="EMBL" id="KAK6757921.1"/>
    </source>
</evidence>
<dbReference type="CDD" id="cd05471">
    <property type="entry name" value="pepsin_like"/>
    <property type="match status" value="1"/>
</dbReference>
<feature type="signal peptide" evidence="2">
    <location>
        <begin position="1"/>
        <end position="19"/>
    </location>
</feature>
<dbReference type="EMBL" id="JAVFWL010000005">
    <property type="protein sequence ID" value="KAK6757921.1"/>
    <property type="molecule type" value="Genomic_DNA"/>
</dbReference>
<dbReference type="PANTHER" id="PTHR47966:SF8">
    <property type="entry name" value="ASPARTIC PROTEASE 1-RELATED"/>
    <property type="match status" value="1"/>
</dbReference>
<comment type="caution">
    <text evidence="4">The sequence shown here is derived from an EMBL/GenBank/DDBJ whole genome shotgun (WGS) entry which is preliminary data.</text>
</comment>
<dbReference type="InterPro" id="IPR033121">
    <property type="entry name" value="PEPTIDASE_A1"/>
</dbReference>
<dbReference type="Pfam" id="PF00026">
    <property type="entry name" value="Asp"/>
    <property type="match status" value="1"/>
</dbReference>